<keyword evidence="2" id="KW-0472">Membrane</keyword>
<accession>A0A6I9Q6P1</accession>
<reference evidence="6" key="1">
    <citation type="submission" date="2025-08" db="UniProtKB">
        <authorList>
            <consortium name="RefSeq"/>
        </authorList>
    </citation>
    <scope>IDENTIFICATION</scope>
    <source>
        <tissue evidence="6">Muscle</tissue>
    </source>
</reference>
<dbReference type="KEGG" id="ncc:104968046"/>
<dbReference type="InterPro" id="IPR007110">
    <property type="entry name" value="Ig-like_dom"/>
</dbReference>
<dbReference type="GeneID" id="104968046"/>
<evidence type="ECO:0000259" key="4">
    <source>
        <dbReference type="PROSITE" id="PS50835"/>
    </source>
</evidence>
<evidence type="ECO:0000313" key="6">
    <source>
        <dbReference type="RefSeq" id="XP_010795896.1"/>
    </source>
</evidence>
<evidence type="ECO:0000256" key="1">
    <source>
        <dbReference type="SAM" id="MobiDB-lite"/>
    </source>
</evidence>
<feature type="domain" description="Ig-like" evidence="4">
    <location>
        <begin position="85"/>
        <end position="163"/>
    </location>
</feature>
<protein>
    <submittedName>
        <fullName evidence="6">Uncharacterized protein isoform X1</fullName>
    </submittedName>
</protein>
<dbReference type="Pfam" id="PF13895">
    <property type="entry name" value="Ig_2"/>
    <property type="match status" value="1"/>
</dbReference>
<proteinExistence type="predicted"/>
<evidence type="ECO:0000256" key="3">
    <source>
        <dbReference type="SAM" id="SignalP"/>
    </source>
</evidence>
<dbReference type="InterPro" id="IPR036179">
    <property type="entry name" value="Ig-like_dom_sf"/>
</dbReference>
<name>A0A6I9Q6P1_9TELE</name>
<keyword evidence="2" id="KW-0812">Transmembrane</keyword>
<dbReference type="RefSeq" id="XP_010795896.1">
    <property type="nucleotide sequence ID" value="XM_010797594.1"/>
</dbReference>
<evidence type="ECO:0000256" key="2">
    <source>
        <dbReference type="SAM" id="Phobius"/>
    </source>
</evidence>
<dbReference type="Proteomes" id="UP000504611">
    <property type="component" value="Unplaced"/>
</dbReference>
<sequence>MLRTFFLLIFLCESTGKLISFNELRTTTTEWPTTTAALTTSLETSTPRMTTEAQSTTTEWPVTTTAITTSLETSTPRMTTEGQLPPLQLVATPDYPVTEGRTVHLYCGPSTIPDSVNWSWKHRKTEVGKSRDLTLTRPEQSGTYQCFANNTVSGRMSSLHTVSITSTHTTVAEKLGIAAFVFFLLALIVLFGILFWLGFQRLVATKTTSNTAAKAFPGTDNSPKGGFPPAESGGDVYMNYTSNDYSNLDLTNVTGNDYSSLS</sequence>
<organism evidence="5 6">
    <name type="scientific">Notothenia coriiceps</name>
    <name type="common">black rockcod</name>
    <dbReference type="NCBI Taxonomy" id="8208"/>
    <lineage>
        <taxon>Eukaryota</taxon>
        <taxon>Metazoa</taxon>
        <taxon>Chordata</taxon>
        <taxon>Craniata</taxon>
        <taxon>Vertebrata</taxon>
        <taxon>Euteleostomi</taxon>
        <taxon>Actinopterygii</taxon>
        <taxon>Neopterygii</taxon>
        <taxon>Teleostei</taxon>
        <taxon>Neoteleostei</taxon>
        <taxon>Acanthomorphata</taxon>
        <taxon>Eupercaria</taxon>
        <taxon>Perciformes</taxon>
        <taxon>Notothenioidei</taxon>
        <taxon>Nototheniidae</taxon>
        <taxon>Notothenia</taxon>
    </lineage>
</organism>
<keyword evidence="3" id="KW-0732">Signal</keyword>
<keyword evidence="5" id="KW-1185">Reference proteome</keyword>
<feature type="chain" id="PRO_5026755758" evidence="3">
    <location>
        <begin position="17"/>
        <end position="262"/>
    </location>
</feature>
<evidence type="ECO:0000313" key="5">
    <source>
        <dbReference type="Proteomes" id="UP000504611"/>
    </source>
</evidence>
<gene>
    <name evidence="6" type="primary">LOC104968046</name>
</gene>
<feature type="region of interest" description="Disordered" evidence="1">
    <location>
        <begin position="213"/>
        <end position="233"/>
    </location>
</feature>
<feature type="signal peptide" evidence="3">
    <location>
        <begin position="1"/>
        <end position="16"/>
    </location>
</feature>
<dbReference type="PROSITE" id="PS50835">
    <property type="entry name" value="IG_LIKE"/>
    <property type="match status" value="1"/>
</dbReference>
<dbReference type="SMART" id="SM00409">
    <property type="entry name" value="IG"/>
    <property type="match status" value="1"/>
</dbReference>
<dbReference type="AlphaFoldDB" id="A0A6I9Q6P1"/>
<dbReference type="OrthoDB" id="8959865at2759"/>
<dbReference type="Gene3D" id="2.60.40.10">
    <property type="entry name" value="Immunoglobulins"/>
    <property type="match status" value="1"/>
</dbReference>
<keyword evidence="2" id="KW-1133">Transmembrane helix</keyword>
<dbReference type="InterPro" id="IPR013783">
    <property type="entry name" value="Ig-like_fold"/>
</dbReference>
<dbReference type="SUPFAM" id="SSF48726">
    <property type="entry name" value="Immunoglobulin"/>
    <property type="match status" value="1"/>
</dbReference>
<dbReference type="InterPro" id="IPR003599">
    <property type="entry name" value="Ig_sub"/>
</dbReference>
<feature type="transmembrane region" description="Helical" evidence="2">
    <location>
        <begin position="175"/>
        <end position="199"/>
    </location>
</feature>